<organism evidence="5 6">
    <name type="scientific">Caerostris darwini</name>
    <dbReference type="NCBI Taxonomy" id="1538125"/>
    <lineage>
        <taxon>Eukaryota</taxon>
        <taxon>Metazoa</taxon>
        <taxon>Ecdysozoa</taxon>
        <taxon>Arthropoda</taxon>
        <taxon>Chelicerata</taxon>
        <taxon>Arachnida</taxon>
        <taxon>Araneae</taxon>
        <taxon>Araneomorphae</taxon>
        <taxon>Entelegynae</taxon>
        <taxon>Araneoidea</taxon>
        <taxon>Araneidae</taxon>
        <taxon>Caerostris</taxon>
    </lineage>
</organism>
<dbReference type="Pfam" id="PF00057">
    <property type="entry name" value="Ldl_recept_a"/>
    <property type="match status" value="1"/>
</dbReference>
<dbReference type="PROSITE" id="PS01209">
    <property type="entry name" value="LDLRA_1"/>
    <property type="match status" value="1"/>
</dbReference>
<feature type="domain" description="MAM" evidence="4">
    <location>
        <begin position="361"/>
        <end position="517"/>
    </location>
</feature>
<comment type="caution">
    <text evidence="5">The sequence shown here is derived from an EMBL/GenBank/DDBJ whole genome shotgun (WGS) entry which is preliminary data.</text>
</comment>
<dbReference type="CDD" id="cd00112">
    <property type="entry name" value="LDLa"/>
    <property type="match status" value="2"/>
</dbReference>
<reference evidence="5 6" key="1">
    <citation type="submission" date="2021-06" db="EMBL/GenBank/DDBJ databases">
        <title>Caerostris darwini draft genome.</title>
        <authorList>
            <person name="Kono N."/>
            <person name="Arakawa K."/>
        </authorList>
    </citation>
    <scope>NUCLEOTIDE SEQUENCE [LARGE SCALE GENOMIC DNA]</scope>
</reference>
<dbReference type="PANTHER" id="PTHR23282:SF101">
    <property type="entry name" value="MAM DOMAIN-CONTAINING PROTEIN"/>
    <property type="match status" value="1"/>
</dbReference>
<gene>
    <name evidence="5" type="ORF">CDAR_401811</name>
</gene>
<dbReference type="Gene3D" id="4.10.400.10">
    <property type="entry name" value="Low-density Lipoprotein Receptor"/>
    <property type="match status" value="1"/>
</dbReference>
<dbReference type="EMBL" id="BPLQ01013962">
    <property type="protein sequence ID" value="GIY76191.1"/>
    <property type="molecule type" value="Genomic_DNA"/>
</dbReference>
<keyword evidence="6" id="KW-1185">Reference proteome</keyword>
<dbReference type="PROSITE" id="PS50068">
    <property type="entry name" value="LDLRA_2"/>
    <property type="match status" value="2"/>
</dbReference>
<accession>A0AAV4W0F2</accession>
<feature type="region of interest" description="Disordered" evidence="3">
    <location>
        <begin position="383"/>
        <end position="414"/>
    </location>
</feature>
<dbReference type="InterPro" id="IPR036055">
    <property type="entry name" value="LDL_receptor-like_sf"/>
</dbReference>
<feature type="domain" description="MAM" evidence="4">
    <location>
        <begin position="1048"/>
        <end position="1210"/>
    </location>
</feature>
<evidence type="ECO:0000256" key="2">
    <source>
        <dbReference type="PROSITE-ProRule" id="PRU00124"/>
    </source>
</evidence>
<feature type="domain" description="MAM" evidence="4">
    <location>
        <begin position="1378"/>
        <end position="1569"/>
    </location>
</feature>
<sequence>MLKAQVKSYKCDFERNLCTFLTNAKANKENWKIGRGKLNSADTGPSVDHTLGTANGNYLFVNVSAAKTNKVQLQTVALKNAYCVRFFYHMYGPDIGSLDAMTQSVSDESDTKEYFSRSKTQGDRWKEAFFSVAETGNTMKLKGYRVVFTAKHNIASSVRGDIALDDIELKPGKCKDTKRDAAQLCSFDDYDCGYTPSRIGSLNWEWESQSQSTSYLRTQPGSDHTLGTNAGGYWFIGTKSADSLQTAILSSPVYKKPKSALNCLHFYFYIDGDGSSWFWGSVKEAYIQAHINYPSSKAGRQWLTTKAKNITDHRQWTYAEVKANITADFQFQFTAGLSTPVEALLAIDDIKLFSGNCPEAGFCDFEEDKCTWTDGKGQYNWIRKSGSSDTNGELGPSSDKTKSTSDVQKIRKQAQKPNLMSEIFPPGKTAYCLTFYYSMKGKEPGTLKVMRKEENVTETTLWLMKGDQGNAWIKGMAILKPSVLYNQVVFRGITGKGKKGYIALDDIRIRSGEKCEIQPPEADPRFETMSRLACTFDDLNLCSWTQDTATLSWKFGNVTLTESTGPKEPVNGKGHYIYVSSYEGGGSSNEKIAKIQSAVVSSFYPESACFSFYYHMFGAHVGELRVYLVPMQDENTPLGKVVIWRRRGTQPDKWLQFKDSLNVTEGDYRLEIEAEGGNGFAGDIAIDEIAMTFGACPGVDLCDFESSLCGWKIEGSSKGKFTWTRGIALPKGPAQDHTTQTNIGYYLQAVSNGADVEEKTSLVSPTYSSNWGPHCLTFWYYRPGLSTGKISVFTRQGNKENLKWSATKDVGKFWHYGQVTISEWRTMQILLQAEKGSNNDYEMALDDILIKNSRCGTTAECNFNNGYCSYFLNETSDFAWLLGTGRVVNTQLVDPPPVDNSVENGMYIYADMTSPNLKENTEAVLVSEILEVPAKSVSCLTFYYHKNGADTSTLSVGKAALDNTNKDMQYVLKEIFSTTDNTGKGWTKKTVDVDGNQGTSYQLYFKAKRGNGPRAFIAIDDISIMDGKCLVPTTEPPVTVTEMPVTSITCNFDRGHFCSWRADATKLKWQISIPAKTKDKMPKFDHTLGNYLGRYAYLQGDDVAPKEGTITSPVTMSTWNGKFCFSFWYYMDVEGENSLQVTAEHTVYWWRASEFVSFWSREGNTGYRWRHVYVHVKSSKANPRIQIKAKVKTGVIAVDDIAAKGGDCPPSKICTFEDDDNMCGYTQDSNNAVNWDVKSGEDNDTLFRMPDHTTQSIEGNYLYIGFRETPVGSSQTSRIYSPKRAPSPAASCVTFYYHIHNVSQLSLNTYLSTDNGLSDPQWSVTVGQGLLWHGARFPIVSKTVSWQIVFEVSVGSRGYGQVAIDDVSVINGPCPSQGYCDFETEDCLWENVRAPFDPNNKNLLGSLSDIQHADVTKDLLKDDFDWVRHIGEDYFGPSKDHTLGTPQGFYLLLDTRYSTQGQKAVYVSERLRTSSEVCLKMWYSVPSYKNGASLFVFTSGDFKSADQIKLIRDPTNEVWTQSLVTIIPPMTSDSTFIDFWIFLSGITGNHTLGYIAIDDISVNEGPCEDKTGYFDCGNDQHILQTDVCNFHKDCGNGRDESKCADCDFENGVCGWASESKTYYDYFKWTISRAGREGLEFDHTKLDSSGNFMVASTTTYMYSNSLTTKLNSATLRNAFSTCTMEFWYNILNTMTISVNLNRNNKTVQIWVPEGRSDEIWTKGEVFLGRIPRGFTLSFVAERIRGDNSHVAVDDIAMKGCETLTTGGPGQCNADQFSCKNSRCIPMDNICDYTDDCGNFEDEKQETC</sequence>
<dbReference type="SMART" id="SM00192">
    <property type="entry name" value="LDLa"/>
    <property type="match status" value="2"/>
</dbReference>
<name>A0AAV4W0F2_9ARAC</name>
<dbReference type="SUPFAM" id="SSF57424">
    <property type="entry name" value="LDL receptor-like module"/>
    <property type="match status" value="1"/>
</dbReference>
<feature type="domain" description="MAM" evidence="4">
    <location>
        <begin position="1604"/>
        <end position="1761"/>
    </location>
</feature>
<feature type="disulfide bond" evidence="2">
    <location>
        <begin position="1777"/>
        <end position="1795"/>
    </location>
</feature>
<dbReference type="PROSITE" id="PS50060">
    <property type="entry name" value="MAM_2"/>
    <property type="match status" value="10"/>
</dbReference>
<evidence type="ECO:0000313" key="5">
    <source>
        <dbReference type="EMBL" id="GIY76191.1"/>
    </source>
</evidence>
<dbReference type="SMART" id="SM00137">
    <property type="entry name" value="MAM"/>
    <property type="match status" value="10"/>
</dbReference>
<protein>
    <submittedName>
        <fullName evidence="5">MAM and LDL-receptor class A domain-containing protein 1</fullName>
    </submittedName>
</protein>
<feature type="disulfide bond" evidence="2">
    <location>
        <begin position="1770"/>
        <end position="1782"/>
    </location>
</feature>
<evidence type="ECO:0000259" key="4">
    <source>
        <dbReference type="PROSITE" id="PS50060"/>
    </source>
</evidence>
<keyword evidence="1 2" id="KW-1015">Disulfide bond</keyword>
<evidence type="ECO:0000256" key="1">
    <source>
        <dbReference type="ARBA" id="ARBA00023157"/>
    </source>
</evidence>
<feature type="domain" description="MAM" evidence="4">
    <location>
        <begin position="700"/>
        <end position="857"/>
    </location>
</feature>
<feature type="domain" description="MAM" evidence="4">
    <location>
        <begin position="183"/>
        <end position="359"/>
    </location>
</feature>
<comment type="caution">
    <text evidence="2">Lacks conserved residue(s) required for the propagation of feature annotation.</text>
</comment>
<dbReference type="InterPro" id="IPR023415">
    <property type="entry name" value="LDLR_class-A_CS"/>
</dbReference>
<dbReference type="Pfam" id="PF00629">
    <property type="entry name" value="MAM"/>
    <property type="match status" value="10"/>
</dbReference>
<proteinExistence type="predicted"/>
<dbReference type="InterPro" id="IPR013320">
    <property type="entry name" value="ConA-like_dom_sf"/>
</dbReference>
<dbReference type="InterPro" id="IPR051560">
    <property type="entry name" value="MAM_domain-containing"/>
</dbReference>
<feature type="disulfide bond" evidence="2">
    <location>
        <begin position="1576"/>
        <end position="1594"/>
    </location>
</feature>
<dbReference type="GO" id="GO:0016020">
    <property type="term" value="C:membrane"/>
    <property type="evidence" value="ECO:0007669"/>
    <property type="project" value="InterPro"/>
</dbReference>
<feature type="disulfide bond" evidence="2">
    <location>
        <begin position="1588"/>
        <end position="1603"/>
    </location>
</feature>
<dbReference type="SUPFAM" id="SSF49899">
    <property type="entry name" value="Concanavalin A-like lectins/glucanases"/>
    <property type="match status" value="10"/>
</dbReference>
<dbReference type="InterPro" id="IPR000998">
    <property type="entry name" value="MAM_dom"/>
</dbReference>
<feature type="domain" description="MAM" evidence="4">
    <location>
        <begin position="859"/>
        <end position="1031"/>
    </location>
</feature>
<dbReference type="PANTHER" id="PTHR23282">
    <property type="entry name" value="APICAL ENDOSOMAL GLYCOPROTEIN PRECURSOR"/>
    <property type="match status" value="1"/>
</dbReference>
<dbReference type="CDD" id="cd06263">
    <property type="entry name" value="MAM"/>
    <property type="match status" value="10"/>
</dbReference>
<dbReference type="Gene3D" id="2.60.120.200">
    <property type="match status" value="10"/>
</dbReference>
<evidence type="ECO:0000313" key="6">
    <source>
        <dbReference type="Proteomes" id="UP001054837"/>
    </source>
</evidence>
<evidence type="ECO:0000256" key="3">
    <source>
        <dbReference type="SAM" id="MobiDB-lite"/>
    </source>
</evidence>
<feature type="domain" description="MAM" evidence="4">
    <location>
        <begin position="1212"/>
        <end position="1376"/>
    </location>
</feature>
<dbReference type="InterPro" id="IPR002172">
    <property type="entry name" value="LDrepeatLR_classA_rpt"/>
</dbReference>
<dbReference type="Proteomes" id="UP001054837">
    <property type="component" value="Unassembled WGS sequence"/>
</dbReference>
<feature type="domain" description="MAM" evidence="4">
    <location>
        <begin position="9"/>
        <end position="176"/>
    </location>
</feature>
<feature type="domain" description="MAM" evidence="4">
    <location>
        <begin position="532"/>
        <end position="698"/>
    </location>
</feature>
<feature type="non-terminal residue" evidence="5">
    <location>
        <position position="1806"/>
    </location>
</feature>